<sequence length="110" mass="11795">MLIGVDTTRTHKLALNRPCACVNLLPASNMAYPGHPASKILRYLPAKIANSFSGTNAANIHPEHIHTAPMGMVTSIIKIAILCRCNPTCSFFPVPYACAHSVSKLVARPS</sequence>
<comment type="caution">
    <text evidence="1">The sequence shown here is derived from an EMBL/GenBank/DDBJ whole genome shotgun (WGS) entry which is preliminary data.</text>
</comment>
<name>A0A9W4UII4_9PLEO</name>
<organism evidence="1 2">
    <name type="scientific">Periconia digitata</name>
    <dbReference type="NCBI Taxonomy" id="1303443"/>
    <lineage>
        <taxon>Eukaryota</taxon>
        <taxon>Fungi</taxon>
        <taxon>Dikarya</taxon>
        <taxon>Ascomycota</taxon>
        <taxon>Pezizomycotina</taxon>
        <taxon>Dothideomycetes</taxon>
        <taxon>Pleosporomycetidae</taxon>
        <taxon>Pleosporales</taxon>
        <taxon>Massarineae</taxon>
        <taxon>Periconiaceae</taxon>
        <taxon>Periconia</taxon>
    </lineage>
</organism>
<evidence type="ECO:0000313" key="2">
    <source>
        <dbReference type="Proteomes" id="UP001152607"/>
    </source>
</evidence>
<dbReference type="EMBL" id="CAOQHR010000006">
    <property type="protein sequence ID" value="CAI6336610.1"/>
    <property type="molecule type" value="Genomic_DNA"/>
</dbReference>
<protein>
    <submittedName>
        <fullName evidence="1">Uncharacterized protein</fullName>
    </submittedName>
</protein>
<dbReference type="Proteomes" id="UP001152607">
    <property type="component" value="Unassembled WGS sequence"/>
</dbReference>
<accession>A0A9W4UII4</accession>
<reference evidence="1" key="1">
    <citation type="submission" date="2023-01" db="EMBL/GenBank/DDBJ databases">
        <authorList>
            <person name="Van Ghelder C."/>
            <person name="Rancurel C."/>
        </authorList>
    </citation>
    <scope>NUCLEOTIDE SEQUENCE</scope>
    <source>
        <strain evidence="1">CNCM I-4278</strain>
    </source>
</reference>
<gene>
    <name evidence="1" type="ORF">PDIGIT_LOCUS9714</name>
</gene>
<evidence type="ECO:0000313" key="1">
    <source>
        <dbReference type="EMBL" id="CAI6336610.1"/>
    </source>
</evidence>
<dbReference type="AlphaFoldDB" id="A0A9W4UII4"/>
<proteinExistence type="predicted"/>
<keyword evidence="2" id="KW-1185">Reference proteome</keyword>